<dbReference type="PANTHER" id="PTHR35531">
    <property type="entry name" value="INNER MEMBRANE PROTEIN YBCI-RELATED"/>
    <property type="match status" value="1"/>
</dbReference>
<feature type="transmembrane region" description="Helical" evidence="1">
    <location>
        <begin position="153"/>
        <end position="170"/>
    </location>
</feature>
<keyword evidence="1" id="KW-0472">Membrane</keyword>
<dbReference type="InterPro" id="IPR007404">
    <property type="entry name" value="YdjM-like"/>
</dbReference>
<organism evidence="2 3">
    <name type="scientific">Pseudoduganella guangdongensis</name>
    <dbReference type="NCBI Taxonomy" id="2692179"/>
    <lineage>
        <taxon>Bacteria</taxon>
        <taxon>Pseudomonadati</taxon>
        <taxon>Pseudomonadota</taxon>
        <taxon>Betaproteobacteria</taxon>
        <taxon>Burkholderiales</taxon>
        <taxon>Oxalobacteraceae</taxon>
        <taxon>Telluria group</taxon>
        <taxon>Pseudoduganella</taxon>
    </lineage>
</organism>
<keyword evidence="1" id="KW-0812">Transmembrane</keyword>
<feature type="transmembrane region" description="Helical" evidence="1">
    <location>
        <begin position="191"/>
        <end position="209"/>
    </location>
</feature>
<name>A0A6N9HGR4_9BURK</name>
<dbReference type="PANTHER" id="PTHR35531:SF1">
    <property type="entry name" value="INNER MEMBRANE PROTEIN YBCI-RELATED"/>
    <property type="match status" value="1"/>
</dbReference>
<reference evidence="2 3" key="1">
    <citation type="submission" date="2019-12" db="EMBL/GenBank/DDBJ databases">
        <title>Novel species isolated from a subtropical stream in China.</title>
        <authorList>
            <person name="Lu H."/>
        </authorList>
    </citation>
    <scope>NUCLEOTIDE SEQUENCE [LARGE SCALE GENOMIC DNA]</scope>
    <source>
        <strain evidence="2 3">DS3</strain>
    </source>
</reference>
<feature type="transmembrane region" description="Helical" evidence="1">
    <location>
        <begin position="60"/>
        <end position="81"/>
    </location>
</feature>
<comment type="caution">
    <text evidence="2">The sequence shown here is derived from an EMBL/GenBank/DDBJ whole genome shotgun (WGS) entry which is preliminary data.</text>
</comment>
<dbReference type="EMBL" id="WWCJ01000007">
    <property type="protein sequence ID" value="MYN02778.1"/>
    <property type="molecule type" value="Genomic_DNA"/>
</dbReference>
<sequence>MPTILSHPAVPLAVGLALGRGWISRRLLVAGMLASIVPDLDVVAFRLGVDYAHQFGHRGASHSLLFALALGALAALAAPWLGARRWVAMAFVSFACASHPLLDMLTSGGLGAAWWWPFSEQRLFFPVRPIRVSPLSLETFFGPRGFAVLRSELLWVWLPCLSALWAAYGLRTRLPPFHVTSNGVFKPVAKAREMGLYCAAFVLVVAWHVAGDGRLASTIGVIAAMGVARFFQLRRTGPDGTPIVALEAGVLLFANPGFRRAVERIPLAEVEQVKIYGPRGNRYYRFALAQREALTLALLQHGAAEDAVTHLLQQALPGKVVVAKPPATIFEQVRGEA</sequence>
<accession>A0A6N9HGR4</accession>
<proteinExistence type="predicted"/>
<keyword evidence="1" id="KW-1133">Transmembrane helix</keyword>
<dbReference type="AlphaFoldDB" id="A0A6N9HGR4"/>
<gene>
    <name evidence="2" type="ORF">GTP41_11775</name>
</gene>
<protein>
    <recommendedName>
        <fullName evidence="4">Metal-dependent hydrolase</fullName>
    </recommendedName>
</protein>
<evidence type="ECO:0000313" key="3">
    <source>
        <dbReference type="Proteomes" id="UP000448575"/>
    </source>
</evidence>
<dbReference type="Proteomes" id="UP000448575">
    <property type="component" value="Unassembled WGS sequence"/>
</dbReference>
<feature type="transmembrane region" description="Helical" evidence="1">
    <location>
        <begin position="27"/>
        <end position="48"/>
    </location>
</feature>
<feature type="transmembrane region" description="Helical" evidence="1">
    <location>
        <begin position="88"/>
        <end position="116"/>
    </location>
</feature>
<evidence type="ECO:0000313" key="2">
    <source>
        <dbReference type="EMBL" id="MYN02778.1"/>
    </source>
</evidence>
<evidence type="ECO:0008006" key="4">
    <source>
        <dbReference type="Google" id="ProtNLM"/>
    </source>
</evidence>
<dbReference type="RefSeq" id="WP_161025769.1">
    <property type="nucleotide sequence ID" value="NZ_WWCJ01000007.1"/>
</dbReference>
<evidence type="ECO:0000256" key="1">
    <source>
        <dbReference type="SAM" id="Phobius"/>
    </source>
</evidence>
<dbReference type="Pfam" id="PF04307">
    <property type="entry name" value="YdjM"/>
    <property type="match status" value="1"/>
</dbReference>
<keyword evidence="3" id="KW-1185">Reference proteome</keyword>
<feature type="transmembrane region" description="Helical" evidence="1">
    <location>
        <begin position="215"/>
        <end position="231"/>
    </location>
</feature>